<dbReference type="OrthoDB" id="6437871at2759"/>
<dbReference type="PANTHER" id="PTHR23098:SF16">
    <property type="entry name" value="REGULATORY PROTEIN ZESTE"/>
    <property type="match status" value="1"/>
</dbReference>
<dbReference type="PANTHER" id="PTHR23098">
    <property type="entry name" value="AGAP001331-PA-RELATED"/>
    <property type="match status" value="1"/>
</dbReference>
<evidence type="ECO:0000313" key="10">
    <source>
        <dbReference type="RefSeq" id="XP_035457949.2"/>
    </source>
</evidence>
<feature type="compositionally biased region" description="Pro residues" evidence="7">
    <location>
        <begin position="185"/>
        <end position="207"/>
    </location>
</feature>
<keyword evidence="4" id="KW-0804">Transcription</keyword>
<evidence type="ECO:0000256" key="5">
    <source>
        <dbReference type="ARBA" id="ARBA00025466"/>
    </source>
</evidence>
<organism evidence="9 10">
    <name type="scientific">Spodoptera frugiperda</name>
    <name type="common">Fall armyworm</name>
    <dbReference type="NCBI Taxonomy" id="7108"/>
    <lineage>
        <taxon>Eukaryota</taxon>
        <taxon>Metazoa</taxon>
        <taxon>Ecdysozoa</taxon>
        <taxon>Arthropoda</taxon>
        <taxon>Hexapoda</taxon>
        <taxon>Insecta</taxon>
        <taxon>Pterygota</taxon>
        <taxon>Neoptera</taxon>
        <taxon>Endopterygota</taxon>
        <taxon>Lepidoptera</taxon>
        <taxon>Glossata</taxon>
        <taxon>Ditrysia</taxon>
        <taxon>Noctuoidea</taxon>
        <taxon>Noctuidae</taxon>
        <taxon>Amphipyrinae</taxon>
        <taxon>Spodoptera</taxon>
    </lineage>
</organism>
<protein>
    <recommendedName>
        <fullName evidence="2">Regulatory protein zeste</fullName>
    </recommendedName>
</protein>
<evidence type="ECO:0000259" key="8">
    <source>
        <dbReference type="Pfam" id="PF13873"/>
    </source>
</evidence>
<accession>A0A9R0DK00</accession>
<dbReference type="AlphaFoldDB" id="A0A9R0DK00"/>
<comment type="subunit">
    <text evidence="1">Self-associates forming complexes of several hundred monomers.</text>
</comment>
<dbReference type="Proteomes" id="UP000829999">
    <property type="component" value="Chromosome 25"/>
</dbReference>
<proteinExistence type="predicted"/>
<feature type="compositionally biased region" description="Basic residues" evidence="7">
    <location>
        <begin position="216"/>
        <end position="225"/>
    </location>
</feature>
<keyword evidence="9" id="KW-1185">Reference proteome</keyword>
<dbReference type="Pfam" id="PF13873">
    <property type="entry name" value="Myb_DNA-bind_5"/>
    <property type="match status" value="1"/>
</dbReference>
<evidence type="ECO:0000256" key="1">
    <source>
        <dbReference type="ARBA" id="ARBA00011764"/>
    </source>
</evidence>
<keyword evidence="6" id="KW-0175">Coiled coil</keyword>
<comment type="function">
    <text evidence="5">Involved in transvection phenomena (= synapsis-dependent gene expression), where the synaptic pairing of chromosomes carrying genes with which zeste interacts influences the expression of these genes. Zeste binds to DNA and stimulates transcription from a nearby promoter.</text>
</comment>
<evidence type="ECO:0000256" key="7">
    <source>
        <dbReference type="SAM" id="MobiDB-lite"/>
    </source>
</evidence>
<feature type="coiled-coil region" evidence="6">
    <location>
        <begin position="264"/>
        <end position="309"/>
    </location>
</feature>
<feature type="region of interest" description="Disordered" evidence="7">
    <location>
        <begin position="184"/>
        <end position="251"/>
    </location>
</feature>
<dbReference type="GO" id="GO:0005634">
    <property type="term" value="C:nucleus"/>
    <property type="evidence" value="ECO:0007669"/>
    <property type="project" value="TreeGrafter"/>
</dbReference>
<keyword evidence="3" id="KW-0805">Transcription regulation</keyword>
<reference evidence="10" key="1">
    <citation type="submission" date="2025-08" db="UniProtKB">
        <authorList>
            <consortium name="RefSeq"/>
        </authorList>
    </citation>
    <scope>IDENTIFICATION</scope>
    <source>
        <tissue evidence="10">Whole larval tissue</tissue>
    </source>
</reference>
<evidence type="ECO:0000256" key="4">
    <source>
        <dbReference type="ARBA" id="ARBA00023163"/>
    </source>
</evidence>
<evidence type="ECO:0000256" key="6">
    <source>
        <dbReference type="SAM" id="Coils"/>
    </source>
</evidence>
<dbReference type="RefSeq" id="XP_035457949.2">
    <property type="nucleotide sequence ID" value="XM_035602056.2"/>
</dbReference>
<name>A0A9R0DK00_SPOFR</name>
<evidence type="ECO:0000313" key="9">
    <source>
        <dbReference type="Proteomes" id="UP000829999"/>
    </source>
</evidence>
<dbReference type="GeneID" id="118281480"/>
<feature type="compositionally biased region" description="Polar residues" evidence="7">
    <location>
        <begin position="226"/>
        <end position="238"/>
    </location>
</feature>
<sequence>MEPRTRASPEQFSILLDFMERHGDLSRPQSGPQGRSKSERLWVELTNTLNSLGGGVQKSSDKWKKVWADWKTKTKKKYLNIRKHASGTGGGPSNRIALSVLEERVVAIIGISAVVGQAGIEEQGFNTTSNEPALVGSGIQLPVEQNSALGDNSQNLLNISNFADGTPGTSGICRTVTNACTPIIPSSPPPLTSSPPPLTTPSPPRIRPPPREQRHPRTPPLRRNRQQAGDSPLSTATTPRRALLSARRNRGLTPFERAAQEFAAVEQRRLAREEAREMRRLELEEERDKRLHEREMERLRLEAQKIEVAQQHNQLLHKLGILVQSLIDVISQQRQVGSLPSTDPL</sequence>
<feature type="domain" description="Myb/SANT-like DNA-binding" evidence="8">
    <location>
        <begin position="6"/>
        <end position="79"/>
    </location>
</feature>
<gene>
    <name evidence="10" type="primary">LOC118281480</name>
</gene>
<evidence type="ECO:0000256" key="2">
    <source>
        <dbReference type="ARBA" id="ARBA00016807"/>
    </source>
</evidence>
<evidence type="ECO:0000256" key="3">
    <source>
        <dbReference type="ARBA" id="ARBA00023015"/>
    </source>
</evidence>
<dbReference type="InterPro" id="IPR028002">
    <property type="entry name" value="Myb_DNA-bind_5"/>
</dbReference>